<dbReference type="Proteomes" id="UP000309340">
    <property type="component" value="Unassembled WGS sequence"/>
</dbReference>
<reference evidence="1 2" key="1">
    <citation type="submission" date="2017-03" db="EMBL/GenBank/DDBJ databases">
        <title>Genomes of endolithic fungi from Antarctica.</title>
        <authorList>
            <person name="Coleine C."/>
            <person name="Masonjones S."/>
            <person name="Stajich J.E."/>
        </authorList>
    </citation>
    <scope>NUCLEOTIDE SEQUENCE [LARGE SCALE GENOMIC DNA]</scope>
    <source>
        <strain evidence="1 2">CCFEE 5184</strain>
    </source>
</reference>
<organism evidence="1 2">
    <name type="scientific">Friedmanniomyces simplex</name>
    <dbReference type="NCBI Taxonomy" id="329884"/>
    <lineage>
        <taxon>Eukaryota</taxon>
        <taxon>Fungi</taxon>
        <taxon>Dikarya</taxon>
        <taxon>Ascomycota</taxon>
        <taxon>Pezizomycotina</taxon>
        <taxon>Dothideomycetes</taxon>
        <taxon>Dothideomycetidae</taxon>
        <taxon>Mycosphaerellales</taxon>
        <taxon>Teratosphaeriaceae</taxon>
        <taxon>Friedmanniomyces</taxon>
    </lineage>
</organism>
<evidence type="ECO:0000313" key="2">
    <source>
        <dbReference type="Proteomes" id="UP000309340"/>
    </source>
</evidence>
<protein>
    <submittedName>
        <fullName evidence="1">Uncharacterized protein</fullName>
    </submittedName>
</protein>
<dbReference type="EMBL" id="NAJQ01000021">
    <property type="protein sequence ID" value="TKA82949.1"/>
    <property type="molecule type" value="Genomic_DNA"/>
</dbReference>
<comment type="caution">
    <text evidence="1">The sequence shown here is derived from an EMBL/GenBank/DDBJ whole genome shotgun (WGS) entry which is preliminary data.</text>
</comment>
<keyword evidence="2" id="KW-1185">Reference proteome</keyword>
<sequence>MAMSSEPKYILSAGLGRFASQDANAAKHFGPQASEKTRELLATSIAKAHDAGFEVIGEDVNPSDPDDTIKRFAAQLESRKWVAVNVGYGVRGNKEHTELFERVLEACRTVRPEAKIIFSNGPDEVMAAIKRNFPEDFQ</sequence>
<proteinExistence type="predicted"/>
<name>A0A4V5NIQ6_9PEZI</name>
<accession>A0A4V5NIQ6</accession>
<dbReference type="OrthoDB" id="9986861at2759"/>
<evidence type="ECO:0000313" key="1">
    <source>
        <dbReference type="EMBL" id="TKA82949.1"/>
    </source>
</evidence>
<dbReference type="AlphaFoldDB" id="A0A4V5NIQ6"/>
<gene>
    <name evidence="1" type="ORF">B0A55_01325</name>
</gene>